<dbReference type="PANTHER" id="PTHR11082:SF5">
    <property type="entry name" value="TRNA-DIHYDROURIDINE(16_17) SYNTHASE [NAD(P)(+)]-LIKE"/>
    <property type="match status" value="1"/>
</dbReference>
<evidence type="ECO:0000256" key="6">
    <source>
        <dbReference type="ARBA" id="ARBA00023002"/>
    </source>
</evidence>
<evidence type="ECO:0000256" key="5">
    <source>
        <dbReference type="ARBA" id="ARBA00022857"/>
    </source>
</evidence>
<comment type="catalytic activity">
    <reaction evidence="12">
        <text>5,6-dihydrouridine(16) in tRNA + NAD(+) = uridine(16) in tRNA + NADH + H(+)</text>
        <dbReference type="Rhea" id="RHEA:53380"/>
        <dbReference type="Rhea" id="RHEA-COMP:13543"/>
        <dbReference type="Rhea" id="RHEA-COMP:13544"/>
        <dbReference type="ChEBI" id="CHEBI:15378"/>
        <dbReference type="ChEBI" id="CHEBI:57540"/>
        <dbReference type="ChEBI" id="CHEBI:57945"/>
        <dbReference type="ChEBI" id="CHEBI:65315"/>
        <dbReference type="ChEBI" id="CHEBI:74443"/>
        <dbReference type="EC" id="1.3.1.88"/>
    </reaction>
    <physiologicalReaction direction="right-to-left" evidence="12">
        <dbReference type="Rhea" id="RHEA:53382"/>
    </physiologicalReaction>
</comment>
<dbReference type="EC" id="1.3.1.88" evidence="9"/>
<evidence type="ECO:0000256" key="4">
    <source>
        <dbReference type="ARBA" id="ARBA00022694"/>
    </source>
</evidence>
<evidence type="ECO:0000256" key="9">
    <source>
        <dbReference type="ARBA" id="ARBA00038890"/>
    </source>
</evidence>
<evidence type="ECO:0000256" key="3">
    <source>
        <dbReference type="ARBA" id="ARBA00022643"/>
    </source>
</evidence>
<dbReference type="CDD" id="cd02801">
    <property type="entry name" value="DUS_like_FMN"/>
    <property type="match status" value="1"/>
</dbReference>
<keyword evidence="7" id="KW-0520">NAD</keyword>
<dbReference type="GO" id="GO:0050660">
    <property type="term" value="F:flavin adenine dinucleotide binding"/>
    <property type="evidence" value="ECO:0007669"/>
    <property type="project" value="InterPro"/>
</dbReference>
<protein>
    <recommendedName>
        <fullName evidence="9">tRNA-dihydrouridine(16/17) synthase [NAD(P)(+)]</fullName>
        <ecNumber evidence="9">1.3.1.88</ecNumber>
    </recommendedName>
</protein>
<dbReference type="Pfam" id="PF01207">
    <property type="entry name" value="Dus"/>
    <property type="match status" value="1"/>
</dbReference>
<comment type="cofactor">
    <cofactor evidence="1">
        <name>FMN</name>
        <dbReference type="ChEBI" id="CHEBI:58210"/>
    </cofactor>
</comment>
<dbReference type="InterPro" id="IPR018517">
    <property type="entry name" value="tRNA_hU_synthase_CS"/>
</dbReference>
<evidence type="ECO:0000256" key="8">
    <source>
        <dbReference type="ARBA" id="ARBA00038313"/>
    </source>
</evidence>
<keyword evidence="4" id="KW-0819">tRNA processing</keyword>
<gene>
    <name evidence="15" type="ORF">TrST_g1429</name>
</gene>
<evidence type="ECO:0000256" key="1">
    <source>
        <dbReference type="ARBA" id="ARBA00001917"/>
    </source>
</evidence>
<name>A0A9W7BRX9_9STRA</name>
<dbReference type="AlphaFoldDB" id="A0A9W7BRX9"/>
<comment type="similarity">
    <text evidence="8">Belongs to the Dus family. Dus1 subfamily.</text>
</comment>
<reference evidence="16" key="1">
    <citation type="journal article" date="2023" name="Commun. Biol.">
        <title>Genome analysis of Parmales, the sister group of diatoms, reveals the evolutionary specialization of diatoms from phago-mixotrophs to photoautotrophs.</title>
        <authorList>
            <person name="Ban H."/>
            <person name="Sato S."/>
            <person name="Yoshikawa S."/>
            <person name="Yamada K."/>
            <person name="Nakamura Y."/>
            <person name="Ichinomiya M."/>
            <person name="Sato N."/>
            <person name="Blanc-Mathieu R."/>
            <person name="Endo H."/>
            <person name="Kuwata A."/>
            <person name="Ogata H."/>
        </authorList>
    </citation>
    <scope>NUCLEOTIDE SEQUENCE [LARGE SCALE GENOMIC DNA]</scope>
    <source>
        <strain evidence="16">NIES 3701</strain>
    </source>
</reference>
<keyword evidence="2" id="KW-0285">Flavoprotein</keyword>
<feature type="domain" description="DUS-like FMN-binding" evidence="14">
    <location>
        <begin position="17"/>
        <end position="315"/>
    </location>
</feature>
<dbReference type="EMBL" id="BRXY01000466">
    <property type="protein sequence ID" value="GMH96356.1"/>
    <property type="molecule type" value="Genomic_DNA"/>
</dbReference>
<dbReference type="PANTHER" id="PTHR11082">
    <property type="entry name" value="TRNA-DIHYDROURIDINE SYNTHASE"/>
    <property type="match status" value="1"/>
</dbReference>
<proteinExistence type="inferred from homology"/>
<sequence length="367" mass="40146">MSLPADWFSPSGSILAVAPMVGQCDLPFRTLTIAMGATIVYSEMLLASEFCKSDGEGEQYRRQAFGRIVMPEQKVNVQFASNDPGEFLEAALKAQELGAAAVDLNLGCPQRRAKEHHYGAYMTDRVDWQLCCDVISRASSNERLTIPVTVKIRLQKTLEETVEFATMLRNSGASLIAVHGRHRGSEDRRRDGSADLDAIAAVVDALKPFPVLTNGNVRSLEDVTNNLKYTKAAGIMVAEELLRDPALFARAGARADGEAEVPQRGVELVEEYCRVCESCGLKLDDGSRNGKNGNQIRGAAGEGEEDFERFSVWWTNAESVKGHLKNMLSLGTKGGSKGDLTSRRTFKKAEGADGAIHAFRRRFSINK</sequence>
<keyword evidence="16" id="KW-1185">Reference proteome</keyword>
<keyword evidence="5" id="KW-0521">NADP</keyword>
<dbReference type="PROSITE" id="PS01136">
    <property type="entry name" value="UPF0034"/>
    <property type="match status" value="1"/>
</dbReference>
<evidence type="ECO:0000256" key="10">
    <source>
        <dbReference type="ARBA" id="ARBA00047287"/>
    </source>
</evidence>
<evidence type="ECO:0000313" key="16">
    <source>
        <dbReference type="Proteomes" id="UP001165085"/>
    </source>
</evidence>
<keyword evidence="3" id="KW-0288">FMN</keyword>
<evidence type="ECO:0000256" key="7">
    <source>
        <dbReference type="ARBA" id="ARBA00023027"/>
    </source>
</evidence>
<accession>A0A9W7BRX9</accession>
<dbReference type="GO" id="GO:0017150">
    <property type="term" value="F:tRNA dihydrouridine synthase activity"/>
    <property type="evidence" value="ECO:0007669"/>
    <property type="project" value="InterPro"/>
</dbReference>
<comment type="catalytic activity">
    <reaction evidence="11">
        <text>5,6-dihydrouridine(16) in tRNA + NADP(+) = uridine(16) in tRNA + NADPH + H(+)</text>
        <dbReference type="Rhea" id="RHEA:53376"/>
        <dbReference type="Rhea" id="RHEA-COMP:13543"/>
        <dbReference type="Rhea" id="RHEA-COMP:13544"/>
        <dbReference type="ChEBI" id="CHEBI:15378"/>
        <dbReference type="ChEBI" id="CHEBI:57783"/>
        <dbReference type="ChEBI" id="CHEBI:58349"/>
        <dbReference type="ChEBI" id="CHEBI:65315"/>
        <dbReference type="ChEBI" id="CHEBI:74443"/>
        <dbReference type="EC" id="1.3.1.88"/>
    </reaction>
    <physiologicalReaction direction="right-to-left" evidence="11">
        <dbReference type="Rhea" id="RHEA:53378"/>
    </physiologicalReaction>
</comment>
<evidence type="ECO:0000256" key="2">
    <source>
        <dbReference type="ARBA" id="ARBA00022630"/>
    </source>
</evidence>
<evidence type="ECO:0000313" key="15">
    <source>
        <dbReference type="EMBL" id="GMH96356.1"/>
    </source>
</evidence>
<dbReference type="Gene3D" id="3.20.20.70">
    <property type="entry name" value="Aldolase class I"/>
    <property type="match status" value="1"/>
</dbReference>
<dbReference type="SUPFAM" id="SSF51395">
    <property type="entry name" value="FMN-linked oxidoreductases"/>
    <property type="match status" value="1"/>
</dbReference>
<dbReference type="OrthoDB" id="10262250at2759"/>
<dbReference type="InterPro" id="IPR035587">
    <property type="entry name" value="DUS-like_FMN-bd"/>
</dbReference>
<keyword evidence="6" id="KW-0560">Oxidoreductase</keyword>
<evidence type="ECO:0000256" key="13">
    <source>
        <dbReference type="ARBA" id="ARBA00049467"/>
    </source>
</evidence>
<evidence type="ECO:0000256" key="11">
    <source>
        <dbReference type="ARBA" id="ARBA00047652"/>
    </source>
</evidence>
<comment type="caution">
    <text evidence="15">The sequence shown here is derived from an EMBL/GenBank/DDBJ whole genome shotgun (WGS) entry which is preliminary data.</text>
</comment>
<evidence type="ECO:0000256" key="12">
    <source>
        <dbReference type="ARBA" id="ARBA00048934"/>
    </source>
</evidence>
<comment type="catalytic activity">
    <reaction evidence="10">
        <text>5,6-dihydrouridine(17) in tRNA + NAD(+) = uridine(17) in tRNA + NADH + H(+)</text>
        <dbReference type="Rhea" id="RHEA:53372"/>
        <dbReference type="Rhea" id="RHEA-COMP:13541"/>
        <dbReference type="Rhea" id="RHEA-COMP:13542"/>
        <dbReference type="ChEBI" id="CHEBI:15378"/>
        <dbReference type="ChEBI" id="CHEBI:57540"/>
        <dbReference type="ChEBI" id="CHEBI:57945"/>
        <dbReference type="ChEBI" id="CHEBI:65315"/>
        <dbReference type="ChEBI" id="CHEBI:74443"/>
        <dbReference type="EC" id="1.3.1.88"/>
    </reaction>
    <physiologicalReaction direction="right-to-left" evidence="10">
        <dbReference type="Rhea" id="RHEA:53374"/>
    </physiologicalReaction>
</comment>
<organism evidence="15 16">
    <name type="scientific">Triparma strigata</name>
    <dbReference type="NCBI Taxonomy" id="1606541"/>
    <lineage>
        <taxon>Eukaryota</taxon>
        <taxon>Sar</taxon>
        <taxon>Stramenopiles</taxon>
        <taxon>Ochrophyta</taxon>
        <taxon>Bolidophyceae</taxon>
        <taxon>Parmales</taxon>
        <taxon>Triparmaceae</taxon>
        <taxon>Triparma</taxon>
    </lineage>
</organism>
<comment type="catalytic activity">
    <reaction evidence="13">
        <text>5,6-dihydrouridine(17) in tRNA + NADP(+) = uridine(17) in tRNA + NADPH + H(+)</text>
        <dbReference type="Rhea" id="RHEA:53368"/>
        <dbReference type="Rhea" id="RHEA-COMP:13541"/>
        <dbReference type="Rhea" id="RHEA-COMP:13542"/>
        <dbReference type="ChEBI" id="CHEBI:15378"/>
        <dbReference type="ChEBI" id="CHEBI:57783"/>
        <dbReference type="ChEBI" id="CHEBI:58349"/>
        <dbReference type="ChEBI" id="CHEBI:65315"/>
        <dbReference type="ChEBI" id="CHEBI:74443"/>
        <dbReference type="EC" id="1.3.1.88"/>
    </reaction>
    <physiologicalReaction direction="right-to-left" evidence="13">
        <dbReference type="Rhea" id="RHEA:53370"/>
    </physiologicalReaction>
</comment>
<dbReference type="Proteomes" id="UP001165085">
    <property type="component" value="Unassembled WGS sequence"/>
</dbReference>
<dbReference type="InterPro" id="IPR013785">
    <property type="entry name" value="Aldolase_TIM"/>
</dbReference>
<evidence type="ECO:0000259" key="14">
    <source>
        <dbReference type="Pfam" id="PF01207"/>
    </source>
</evidence>